<dbReference type="InterPro" id="IPR050618">
    <property type="entry name" value="Ubq-SigPath_Reg"/>
</dbReference>
<dbReference type="EMBL" id="LT598480">
    <property type="protein sequence ID" value="SCV04662.1"/>
    <property type="molecule type" value="Genomic_DNA"/>
</dbReference>
<dbReference type="Pfam" id="PF10607">
    <property type="entry name" value="CTLH"/>
    <property type="match status" value="1"/>
</dbReference>
<dbReference type="Gene3D" id="2.60.120.920">
    <property type="match status" value="1"/>
</dbReference>
<feature type="compositionally biased region" description="Polar residues" evidence="1">
    <location>
        <begin position="249"/>
        <end position="275"/>
    </location>
</feature>
<gene>
    <name evidence="4" type="ORF">LAME_0H20208G</name>
</gene>
<dbReference type="AlphaFoldDB" id="A0A1G4KJJ8"/>
<evidence type="ECO:0000313" key="4">
    <source>
        <dbReference type="EMBL" id="SCV04662.1"/>
    </source>
</evidence>
<reference evidence="5" key="1">
    <citation type="submission" date="2016-03" db="EMBL/GenBank/DDBJ databases">
        <authorList>
            <person name="Devillers Hugo."/>
        </authorList>
    </citation>
    <scope>NUCLEOTIDE SEQUENCE [LARGE SCALE GENOMIC DNA]</scope>
</reference>
<name>A0A1G4KJJ8_9SACH</name>
<keyword evidence="5" id="KW-1185">Reference proteome</keyword>
<accession>A0A1G4KJJ8</accession>
<feature type="domain" description="B30.2/SPRY" evidence="2">
    <location>
        <begin position="291"/>
        <end position="532"/>
    </location>
</feature>
<organism evidence="4 5">
    <name type="scientific">Lachancea meyersii CBS 8951</name>
    <dbReference type="NCBI Taxonomy" id="1266667"/>
    <lineage>
        <taxon>Eukaryota</taxon>
        <taxon>Fungi</taxon>
        <taxon>Dikarya</taxon>
        <taxon>Ascomycota</taxon>
        <taxon>Saccharomycotina</taxon>
        <taxon>Saccharomycetes</taxon>
        <taxon>Saccharomycetales</taxon>
        <taxon>Saccharomycetaceae</taxon>
        <taxon>Lachancea</taxon>
    </lineage>
</organism>
<dbReference type="SMART" id="SM00757">
    <property type="entry name" value="CRA"/>
    <property type="match status" value="1"/>
</dbReference>
<dbReference type="InterPro" id="IPR013144">
    <property type="entry name" value="CRA_dom"/>
</dbReference>
<protein>
    <submittedName>
        <fullName evidence="4">LAME_0H20208g1_1</fullName>
    </submittedName>
</protein>
<proteinExistence type="predicted"/>
<sequence length="872" mass="98452">MFYCMDEVDKAYVRALFPSYLLEQPIGHQLWKIYYRNRKLFRKLKSKGEGMPNFRDPRLRRLRPELSYETRKEIWEKLMSLGVLGTIPYDAASDEYLVHVYQYFYPEIDGDPQFGAKSASDPDEMQVDSDVHDLTNPVFISRHEGRHSMNGIDYEDDDDDGEFNDDDVAEDNDEDDSNESEDDSNDEDGDEDEDGEDNDGNVDEDDDHEAHVTRPPAYSQRSADDGSTNHDIEFLLNEADPIEGRGLVDSSQEVQSKPSEPKANSDSAANSESINFKRNTVSQEIYKHLGYPLPHVWETPSNNSILVSSDGCTQLKSNPEFQALSAHDRRTSSIVGSGFPENLSGFNARQEYVSTMANSATLSKSLAVFYYEIRILPTRPGSSPSTSRIKIGFRDISKIQSSSKSSSRTDLQVSDPNSINRQAASIVRATLDTTSSSSSTSRGDNLYKGCFLYGGQDGNITDGALSKTYSNGFGQLDVIGCGVNYVDGTIFFTKNGVHLGTAFTDIHDIDVLPFVSLTAGSVIRTNFGLYEEFVFDILGYQRRLKAKAYQHIYKSIDGHDGRDDFSPYDDQRDVLDNESDANPVNEGIVRHKDGFLLQNDDRISGDQLFRPDVENLNNLNIDDDSIPCTMNTMINDYLIHEGLIDVAKGFLIDLNKDCIPNNEEERARMVIRHNERQIVKEETNLKVRQDIRRLINEGEMAECVHFIESHYPGLLESSIDVFFELKVAEYLLAFVNFKKHTIDDILALGQELTARFVYSPDVPAGYKEAFQNHLNDISSLLAYDNPLEECSEDLAVFLTPAYLQDRLFQLINSRVLVFLKKKSESSLENMVSYTRAMINALMEYGEGSSLVHNDSELRVHKLINIDEDLLSL</sequence>
<feature type="region of interest" description="Disordered" evidence="1">
    <location>
        <begin position="247"/>
        <end position="275"/>
    </location>
</feature>
<dbReference type="Proteomes" id="UP000191144">
    <property type="component" value="Chromosome H"/>
</dbReference>
<feature type="compositionally biased region" description="Acidic residues" evidence="1">
    <location>
        <begin position="153"/>
        <end position="207"/>
    </location>
</feature>
<feature type="region of interest" description="Disordered" evidence="1">
    <location>
        <begin position="140"/>
        <end position="228"/>
    </location>
</feature>
<feature type="domain" description="CTLH" evidence="3">
    <location>
        <begin position="684"/>
        <end position="731"/>
    </location>
</feature>
<evidence type="ECO:0000259" key="2">
    <source>
        <dbReference type="PROSITE" id="PS50188"/>
    </source>
</evidence>
<dbReference type="InterPro" id="IPR001870">
    <property type="entry name" value="B30.2/SPRY"/>
</dbReference>
<evidence type="ECO:0000259" key="3">
    <source>
        <dbReference type="PROSITE" id="PS50897"/>
    </source>
</evidence>
<dbReference type="PROSITE" id="PS50897">
    <property type="entry name" value="CTLH"/>
    <property type="match status" value="1"/>
</dbReference>
<dbReference type="InterPro" id="IPR024964">
    <property type="entry name" value="CTLH/CRA"/>
</dbReference>
<dbReference type="InterPro" id="IPR003877">
    <property type="entry name" value="SPRY_dom"/>
</dbReference>
<dbReference type="InterPro" id="IPR013320">
    <property type="entry name" value="ConA-like_dom_sf"/>
</dbReference>
<dbReference type="OrthoDB" id="25503at2759"/>
<dbReference type="SUPFAM" id="SSF49899">
    <property type="entry name" value="Concanavalin A-like lectins/glucanases"/>
    <property type="match status" value="1"/>
</dbReference>
<dbReference type="InterPro" id="IPR043136">
    <property type="entry name" value="B30.2/SPRY_sf"/>
</dbReference>
<dbReference type="PANTHER" id="PTHR12864">
    <property type="entry name" value="RAN BINDING PROTEIN 9-RELATED"/>
    <property type="match status" value="1"/>
</dbReference>
<evidence type="ECO:0000256" key="1">
    <source>
        <dbReference type="SAM" id="MobiDB-lite"/>
    </source>
</evidence>
<dbReference type="SMART" id="SM00449">
    <property type="entry name" value="SPRY"/>
    <property type="match status" value="1"/>
</dbReference>
<dbReference type="PROSITE" id="PS50188">
    <property type="entry name" value="B302_SPRY"/>
    <property type="match status" value="1"/>
</dbReference>
<evidence type="ECO:0000313" key="5">
    <source>
        <dbReference type="Proteomes" id="UP000191144"/>
    </source>
</evidence>
<dbReference type="Pfam" id="PF00622">
    <property type="entry name" value="SPRY"/>
    <property type="match status" value="1"/>
</dbReference>
<dbReference type="InterPro" id="IPR006595">
    <property type="entry name" value="CTLH_C"/>
</dbReference>